<gene>
    <name evidence="1" type="ORF">ACOLOM_LOCUS13738</name>
</gene>
<feature type="non-terminal residue" evidence="1">
    <location>
        <position position="1"/>
    </location>
</feature>
<dbReference type="Proteomes" id="UP000789525">
    <property type="component" value="Unassembled WGS sequence"/>
</dbReference>
<evidence type="ECO:0000313" key="2">
    <source>
        <dbReference type="Proteomes" id="UP000789525"/>
    </source>
</evidence>
<evidence type="ECO:0000313" key="1">
    <source>
        <dbReference type="EMBL" id="CAG8770262.1"/>
    </source>
</evidence>
<proteinExistence type="predicted"/>
<protein>
    <submittedName>
        <fullName evidence="1">13390_t:CDS:1</fullName>
    </submittedName>
</protein>
<organism evidence="1 2">
    <name type="scientific">Acaulospora colombiana</name>
    <dbReference type="NCBI Taxonomy" id="27376"/>
    <lineage>
        <taxon>Eukaryota</taxon>
        <taxon>Fungi</taxon>
        <taxon>Fungi incertae sedis</taxon>
        <taxon>Mucoromycota</taxon>
        <taxon>Glomeromycotina</taxon>
        <taxon>Glomeromycetes</taxon>
        <taxon>Diversisporales</taxon>
        <taxon>Acaulosporaceae</taxon>
        <taxon>Acaulospora</taxon>
    </lineage>
</organism>
<dbReference type="EMBL" id="CAJVPT010064417">
    <property type="protein sequence ID" value="CAG8770262.1"/>
    <property type="molecule type" value="Genomic_DNA"/>
</dbReference>
<accession>A0ACA9QZJ3</accession>
<keyword evidence="2" id="KW-1185">Reference proteome</keyword>
<sequence length="47" mass="4994">TLPHPMGKDIISIAEHGEIRRSKGLQQVLVTLEAAEAAPGEGHSYGK</sequence>
<name>A0ACA9QZJ3_9GLOM</name>
<reference evidence="1" key="1">
    <citation type="submission" date="2021-06" db="EMBL/GenBank/DDBJ databases">
        <authorList>
            <person name="Kallberg Y."/>
            <person name="Tangrot J."/>
            <person name="Rosling A."/>
        </authorList>
    </citation>
    <scope>NUCLEOTIDE SEQUENCE</scope>
    <source>
        <strain evidence="1">CL356</strain>
    </source>
</reference>
<comment type="caution">
    <text evidence="1">The sequence shown here is derived from an EMBL/GenBank/DDBJ whole genome shotgun (WGS) entry which is preliminary data.</text>
</comment>
<feature type="non-terminal residue" evidence="1">
    <location>
        <position position="47"/>
    </location>
</feature>